<evidence type="ECO:0008006" key="2">
    <source>
        <dbReference type="Google" id="ProtNLM"/>
    </source>
</evidence>
<dbReference type="Gene3D" id="2.60.40.10">
    <property type="entry name" value="Immunoglobulins"/>
    <property type="match status" value="1"/>
</dbReference>
<proteinExistence type="predicted"/>
<dbReference type="EMBL" id="BARW01040333">
    <property type="protein sequence ID" value="GAJ17309.1"/>
    <property type="molecule type" value="Genomic_DNA"/>
</dbReference>
<protein>
    <recommendedName>
        <fullName evidence="2">Bacterial Ig domain-containing protein</fullName>
    </recommendedName>
</protein>
<dbReference type="InterPro" id="IPR013783">
    <property type="entry name" value="Ig-like_fold"/>
</dbReference>
<reference evidence="1" key="1">
    <citation type="journal article" date="2014" name="Front. Microbiol.">
        <title>High frequency of phylogenetically diverse reductive dehalogenase-homologous genes in deep subseafloor sedimentary metagenomes.</title>
        <authorList>
            <person name="Kawai M."/>
            <person name="Futagami T."/>
            <person name="Toyoda A."/>
            <person name="Takaki Y."/>
            <person name="Nishi S."/>
            <person name="Hori S."/>
            <person name="Arai W."/>
            <person name="Tsubouchi T."/>
            <person name="Morono Y."/>
            <person name="Uchiyama I."/>
            <person name="Ito T."/>
            <person name="Fujiyama A."/>
            <person name="Inagaki F."/>
            <person name="Takami H."/>
        </authorList>
    </citation>
    <scope>NUCLEOTIDE SEQUENCE</scope>
    <source>
        <strain evidence="1">Expedition CK06-06</strain>
    </source>
</reference>
<organism evidence="1">
    <name type="scientific">marine sediment metagenome</name>
    <dbReference type="NCBI Taxonomy" id="412755"/>
    <lineage>
        <taxon>unclassified sequences</taxon>
        <taxon>metagenomes</taxon>
        <taxon>ecological metagenomes</taxon>
    </lineage>
</organism>
<feature type="non-terminal residue" evidence="1">
    <location>
        <position position="126"/>
    </location>
</feature>
<name>X1UIE9_9ZZZZ</name>
<comment type="caution">
    <text evidence="1">The sequence shown here is derived from an EMBL/GenBank/DDBJ whole genome shotgun (WGS) entry which is preliminary data.</text>
</comment>
<dbReference type="Pfam" id="PF09136">
    <property type="entry name" value="Glucodextran_B"/>
    <property type="match status" value="1"/>
</dbReference>
<accession>X1UIE9</accession>
<dbReference type="AlphaFoldDB" id="X1UIE9"/>
<sequence>EEEITPTTKPEFSLTVTEPTDESIINADKVEVIGITTPGAVVSVNGELAEVDEEGNFAMMVVLEEGPNIIEVIASDLEGNQESHTLVIIYVPSPETPPQVSETGFSLTVTQPADESIINVDKVEVS</sequence>
<gene>
    <name evidence="1" type="ORF">S12H4_60999</name>
</gene>
<feature type="non-terminal residue" evidence="1">
    <location>
        <position position="1"/>
    </location>
</feature>
<evidence type="ECO:0000313" key="1">
    <source>
        <dbReference type="EMBL" id="GAJ17309.1"/>
    </source>
</evidence>